<organism evidence="7 8">
    <name type="scientific">Trichinella pseudospiralis</name>
    <name type="common">Parasitic roundworm</name>
    <dbReference type="NCBI Taxonomy" id="6337"/>
    <lineage>
        <taxon>Eukaryota</taxon>
        <taxon>Metazoa</taxon>
        <taxon>Ecdysozoa</taxon>
        <taxon>Nematoda</taxon>
        <taxon>Enoplea</taxon>
        <taxon>Dorylaimia</taxon>
        <taxon>Trichinellida</taxon>
        <taxon>Trichinellidae</taxon>
        <taxon>Trichinella</taxon>
    </lineage>
</organism>
<sequence>MTAEISADSMELQDHPFSTFNPSGKAVKRKATVYRKQSVQLYDSYFTCMDEVFTKIHLFGPYQFFCCAVTFFSTITWFANYLLLLNTMVSSSWSCIDPIDNSTISNGEDEKYFCQMIKTCKNLKEVDLQFSSMTSDWKLVCDRRSYVFILLASFLIGRMIGAIVGGHLSDNLGRLRGLFVYLSAGLVVRSLSIACTDWKSFAIFQFVTGAIFGLIQTTCTTLLIETTDGKYRYIPIACSQMSVCYLFIALIAYCTSEWRMYLIFISLLSSPLLYSYLLYQESLRWLISKGKISEAAAVITELCSDRWKGDNCDIYPQQLTTLLVIPTQNKLFTFVDLFRSKSSSIKTLSLILSVISCSFVNSGFILFSNLSIIQNMYLHLLLNGSFRMIFLIIGIMLNAKFSRLGCKHMMLFSLGSIIICFGVVIVIFFVKSDFNSNILYGILLLAMALNGSLYEMTVLHTAAVIYPTVMRGIAIGFVIGFQDLGTIIIGAVIEFSAKIWPIVPCLAIETFLIITFLGAMWYLPETKYCIAKVHCILYTIQYFYLKFNHVDLIISHSMDEMRNISDEVEVKSLKPRKITLYRKQSAEEVKNYFPTYEMVLDSVGIFGKYQIFCLITVQLTTIIWVAHSALLRFSFIKSEYICWIEENNTTITSFKNESIFCSLLNKCNNITVMNGDFENLFDHFMLLCDKEDIRQFLFVSYVMGHFFGSLIGGHLSDSFGRLSASFVCLSMTLIASILSVACTSWKLLLAFQILIGFLVGKIETSIITLLSEITDKQYRLLAISFTTSPFTLLIISLIFYLTKNWRLFLIFVNFISISLLYTHLLLQFFNDNSTVLREFESPRWLISKGYYYRAAKALSEIASDLWNRASIEINVKQIQSIQSEATDKGFLAILNLFRSNILRKNLLFLIVSAVAQNLVSLTTFSDRNIKTFGILLYVFIYSLFTILIIVIAVILDFKIASVGYKCLTLVSLFVNTLCIMIILATICLSSNDFALLILFCLLISGAVNDGLYTIILLHTITASFVTENRAFAVGLFLATKDLTTAFSTLFYYYVIKWPMVVYIISLIFLIFTSIVSFIVQPESKYALTKVLLDDCKVVNVE</sequence>
<dbReference type="Gene3D" id="1.20.1250.20">
    <property type="entry name" value="MFS general substrate transporter like domains"/>
    <property type="match status" value="2"/>
</dbReference>
<evidence type="ECO:0000256" key="4">
    <source>
        <dbReference type="ARBA" id="ARBA00023136"/>
    </source>
</evidence>
<feature type="transmembrane region" description="Helical" evidence="5">
    <location>
        <begin position="178"/>
        <end position="196"/>
    </location>
</feature>
<protein>
    <submittedName>
        <fullName evidence="7">Solute carrier family 22 member 16</fullName>
    </submittedName>
</protein>
<feature type="transmembrane region" description="Helical" evidence="5">
    <location>
        <begin position="499"/>
        <end position="523"/>
    </location>
</feature>
<evidence type="ECO:0000256" key="3">
    <source>
        <dbReference type="ARBA" id="ARBA00022989"/>
    </source>
</evidence>
<evidence type="ECO:0000313" key="8">
    <source>
        <dbReference type="Proteomes" id="UP000054995"/>
    </source>
</evidence>
<dbReference type="InterPro" id="IPR005828">
    <property type="entry name" value="MFS_sugar_transport-like"/>
</dbReference>
<comment type="subcellular location">
    <subcellularLocation>
        <location evidence="1">Membrane</location>
        <topology evidence="1">Multi-pass membrane protein</topology>
    </subcellularLocation>
</comment>
<name>A0A0V1G4X6_TRIPS</name>
<dbReference type="InterPro" id="IPR036259">
    <property type="entry name" value="MFS_trans_sf"/>
</dbReference>
<dbReference type="Proteomes" id="UP000054995">
    <property type="component" value="Unassembled WGS sequence"/>
</dbReference>
<keyword evidence="2 5" id="KW-0812">Transmembrane</keyword>
<feature type="transmembrane region" description="Helical" evidence="5">
    <location>
        <begin position="780"/>
        <end position="801"/>
    </location>
</feature>
<feature type="transmembrane region" description="Helical" evidence="5">
    <location>
        <begin position="376"/>
        <end position="397"/>
    </location>
</feature>
<feature type="transmembrane region" description="Helical" evidence="5">
    <location>
        <begin position="1059"/>
        <end position="1079"/>
    </location>
</feature>
<evidence type="ECO:0000313" key="7">
    <source>
        <dbReference type="EMBL" id="KRY93310.1"/>
    </source>
</evidence>
<dbReference type="AlphaFoldDB" id="A0A0V1G4X6"/>
<feature type="transmembrane region" description="Helical" evidence="5">
    <location>
        <begin position="695"/>
        <end position="715"/>
    </location>
</feature>
<feature type="transmembrane region" description="Helical" evidence="5">
    <location>
        <begin position="967"/>
        <end position="987"/>
    </location>
</feature>
<feature type="transmembrane region" description="Helical" evidence="5">
    <location>
        <begin position="807"/>
        <end position="829"/>
    </location>
</feature>
<feature type="transmembrane region" description="Helical" evidence="5">
    <location>
        <begin position="1030"/>
        <end position="1053"/>
    </location>
</feature>
<feature type="transmembrane region" description="Helical" evidence="5">
    <location>
        <begin position="747"/>
        <end position="768"/>
    </location>
</feature>
<feature type="transmembrane region" description="Helical" evidence="5">
    <location>
        <begin position="202"/>
        <end position="224"/>
    </location>
</feature>
<evidence type="ECO:0000259" key="6">
    <source>
        <dbReference type="PROSITE" id="PS50850"/>
    </source>
</evidence>
<feature type="transmembrane region" description="Helical" evidence="5">
    <location>
        <begin position="64"/>
        <end position="84"/>
    </location>
</feature>
<dbReference type="Pfam" id="PF00083">
    <property type="entry name" value="Sugar_tr"/>
    <property type="match status" value="2"/>
</dbReference>
<feature type="transmembrane region" description="Helical" evidence="5">
    <location>
        <begin position="931"/>
        <end position="955"/>
    </location>
</feature>
<feature type="transmembrane region" description="Helical" evidence="5">
    <location>
        <begin position="348"/>
        <end position="370"/>
    </location>
</feature>
<accession>A0A0V1G4X6</accession>
<feature type="domain" description="Major facilitator superfamily (MFS) profile" evidence="6">
    <location>
        <begin position="613"/>
        <end position="1084"/>
    </location>
</feature>
<feature type="transmembrane region" description="Helical" evidence="5">
    <location>
        <begin position="993"/>
        <end position="1018"/>
    </location>
</feature>
<comment type="caution">
    <text evidence="7">The sequence shown here is derived from an EMBL/GenBank/DDBJ whole genome shotgun (WGS) entry which is preliminary data.</text>
</comment>
<dbReference type="InterPro" id="IPR020846">
    <property type="entry name" value="MFS_dom"/>
</dbReference>
<feature type="transmembrane region" description="Helical" evidence="5">
    <location>
        <begin position="722"/>
        <end position="741"/>
    </location>
</feature>
<dbReference type="PROSITE" id="PS50850">
    <property type="entry name" value="MFS"/>
    <property type="match status" value="1"/>
</dbReference>
<proteinExistence type="predicted"/>
<dbReference type="GO" id="GO:0016020">
    <property type="term" value="C:membrane"/>
    <property type="evidence" value="ECO:0007669"/>
    <property type="project" value="UniProtKB-SubCell"/>
</dbReference>
<feature type="transmembrane region" description="Helical" evidence="5">
    <location>
        <begin position="906"/>
        <end position="925"/>
    </location>
</feature>
<feature type="transmembrane region" description="Helical" evidence="5">
    <location>
        <begin position="146"/>
        <end position="166"/>
    </location>
</feature>
<feature type="transmembrane region" description="Helical" evidence="5">
    <location>
        <begin position="473"/>
        <end position="493"/>
    </location>
</feature>
<evidence type="ECO:0000256" key="2">
    <source>
        <dbReference type="ARBA" id="ARBA00022692"/>
    </source>
</evidence>
<dbReference type="PANTHER" id="PTHR24064">
    <property type="entry name" value="SOLUTE CARRIER FAMILY 22 MEMBER"/>
    <property type="match status" value="1"/>
</dbReference>
<gene>
    <name evidence="7" type="primary">SLC22A16</name>
    <name evidence="7" type="ORF">T4D_15464</name>
</gene>
<dbReference type="EMBL" id="JYDT01000003">
    <property type="protein sequence ID" value="KRY93310.1"/>
    <property type="molecule type" value="Genomic_DNA"/>
</dbReference>
<feature type="transmembrane region" description="Helical" evidence="5">
    <location>
        <begin position="409"/>
        <end position="430"/>
    </location>
</feature>
<evidence type="ECO:0000256" key="5">
    <source>
        <dbReference type="SAM" id="Phobius"/>
    </source>
</evidence>
<feature type="transmembrane region" description="Helical" evidence="5">
    <location>
        <begin position="442"/>
        <end position="466"/>
    </location>
</feature>
<keyword evidence="3 5" id="KW-1133">Transmembrane helix</keyword>
<feature type="transmembrane region" description="Helical" evidence="5">
    <location>
        <begin position="611"/>
        <end position="630"/>
    </location>
</feature>
<evidence type="ECO:0000256" key="1">
    <source>
        <dbReference type="ARBA" id="ARBA00004141"/>
    </source>
</evidence>
<dbReference type="OrthoDB" id="3936150at2759"/>
<dbReference type="SUPFAM" id="SSF103473">
    <property type="entry name" value="MFS general substrate transporter"/>
    <property type="match status" value="2"/>
</dbReference>
<keyword evidence="8" id="KW-1185">Reference proteome</keyword>
<feature type="transmembrane region" description="Helical" evidence="5">
    <location>
        <begin position="231"/>
        <end position="252"/>
    </location>
</feature>
<dbReference type="GO" id="GO:0022857">
    <property type="term" value="F:transmembrane transporter activity"/>
    <property type="evidence" value="ECO:0007669"/>
    <property type="project" value="InterPro"/>
</dbReference>
<feature type="transmembrane region" description="Helical" evidence="5">
    <location>
        <begin position="258"/>
        <end position="279"/>
    </location>
</feature>
<keyword evidence="4 5" id="KW-0472">Membrane</keyword>
<reference evidence="7 8" key="1">
    <citation type="submission" date="2015-01" db="EMBL/GenBank/DDBJ databases">
        <title>Evolution of Trichinella species and genotypes.</title>
        <authorList>
            <person name="Korhonen P.K."/>
            <person name="Edoardo P."/>
            <person name="Giuseppe L.R."/>
            <person name="Gasser R.B."/>
        </authorList>
    </citation>
    <scope>NUCLEOTIDE SEQUENCE [LARGE SCALE GENOMIC DNA]</scope>
    <source>
        <strain evidence="7">ISS470</strain>
    </source>
</reference>